<protein>
    <submittedName>
        <fullName evidence="7">Uncharacterized protein</fullName>
    </submittedName>
</protein>
<accession>A0ABR2R4P7</accession>
<dbReference type="PANTHER" id="PTHR33078:SF100">
    <property type="entry name" value="PROTEIN YCF2"/>
    <property type="match status" value="1"/>
</dbReference>
<organism evidence="7 8">
    <name type="scientific">Hibiscus sabdariffa</name>
    <name type="common">roselle</name>
    <dbReference type="NCBI Taxonomy" id="183260"/>
    <lineage>
        <taxon>Eukaryota</taxon>
        <taxon>Viridiplantae</taxon>
        <taxon>Streptophyta</taxon>
        <taxon>Embryophyta</taxon>
        <taxon>Tracheophyta</taxon>
        <taxon>Spermatophyta</taxon>
        <taxon>Magnoliopsida</taxon>
        <taxon>eudicotyledons</taxon>
        <taxon>Gunneridae</taxon>
        <taxon>Pentapetalae</taxon>
        <taxon>rosids</taxon>
        <taxon>malvids</taxon>
        <taxon>Malvales</taxon>
        <taxon>Malvaceae</taxon>
        <taxon>Malvoideae</taxon>
        <taxon>Hibiscus</taxon>
    </lineage>
</organism>
<evidence type="ECO:0000256" key="5">
    <source>
        <dbReference type="ARBA" id="ARBA00022741"/>
    </source>
</evidence>
<keyword evidence="5" id="KW-0547">Nucleotide-binding</keyword>
<keyword evidence="8" id="KW-1185">Reference proteome</keyword>
<name>A0ABR2R4P7_9ROSI</name>
<dbReference type="EMBL" id="JBBPBN010000026">
    <property type="protein sequence ID" value="KAK9007901.1"/>
    <property type="molecule type" value="Genomic_DNA"/>
</dbReference>
<comment type="similarity">
    <text evidence="3">Belongs to the Ycf2 family.</text>
</comment>
<evidence type="ECO:0000256" key="2">
    <source>
        <dbReference type="ARBA" id="ARBA00004474"/>
    </source>
</evidence>
<proteinExistence type="inferred from homology"/>
<reference evidence="7 8" key="1">
    <citation type="journal article" date="2024" name="G3 (Bethesda)">
        <title>Genome assembly of Hibiscus sabdariffa L. provides insights into metabolisms of medicinal natural products.</title>
        <authorList>
            <person name="Kim T."/>
        </authorList>
    </citation>
    <scope>NUCLEOTIDE SEQUENCE [LARGE SCALE GENOMIC DNA]</scope>
    <source>
        <strain evidence="7">TK-2024</strain>
        <tissue evidence="7">Old leaves</tissue>
    </source>
</reference>
<keyword evidence="6" id="KW-0067">ATP-binding</keyword>
<evidence type="ECO:0000256" key="1">
    <source>
        <dbReference type="ARBA" id="ARBA00002329"/>
    </source>
</evidence>
<comment type="caution">
    <text evidence="7">The sequence shown here is derived from an EMBL/GenBank/DDBJ whole genome shotgun (WGS) entry which is preliminary data.</text>
</comment>
<keyword evidence="4" id="KW-0934">Plastid</keyword>
<comment type="function">
    <text evidence="1">Probable ATPase of unknown function. Its presence in a non-photosynthetic plant (Epifagus virginiana) and experiments in tobacco indicate that it has an essential function which is probably not related to photosynthesis.</text>
</comment>
<sequence>MDLSHISKYFEIRIFDIDDIDIDDSDDIDASDAIDDSDDIDRDLDTELELLTMMNALTMDMMSEIDQFYITLQFELAKAMSPCIIWIPNIHDLDVNEANYLSLGLLVNYLSRIWWMALPYPHFSSLTAYLHDDLFGSGLGAVNSPSRATSSVFTRDIGRISEEWWSQGHSGEGSLCSLVKLSDVFRWNDAHSSFVIFSNLMAVERWLGCPNGRAFFGIRLWKFTQYDFLLKVKEMAMLWVSPVYMNPVRHGNGMISRSIYVFGSPSGSFIHGHGRAQGDEAGRVIMSLTIGYNHPRSSLPNGSFWSRQSMKLICKAVSVYHNRDTFGELKSSTSFLDLIGNLVAASNENCVRRMLHVMARRRKKGRFGDDLGKVVLAIILKQIHARTISSDILGIMLSLLLMHAFVGPMKIILSQRPPPKPNFYKIKYDHCRDSQWLAGFLSD</sequence>
<gene>
    <name evidence="7" type="ORF">V6N11_074815</name>
</gene>
<dbReference type="PANTHER" id="PTHR33078">
    <property type="entry name" value="PROTEIN YCF2-RELATED"/>
    <property type="match status" value="1"/>
</dbReference>
<evidence type="ECO:0000313" key="8">
    <source>
        <dbReference type="Proteomes" id="UP001396334"/>
    </source>
</evidence>
<evidence type="ECO:0000256" key="3">
    <source>
        <dbReference type="ARBA" id="ARBA00009361"/>
    </source>
</evidence>
<evidence type="ECO:0000256" key="6">
    <source>
        <dbReference type="ARBA" id="ARBA00022840"/>
    </source>
</evidence>
<evidence type="ECO:0000256" key="4">
    <source>
        <dbReference type="ARBA" id="ARBA00022640"/>
    </source>
</evidence>
<evidence type="ECO:0000313" key="7">
    <source>
        <dbReference type="EMBL" id="KAK9007901.1"/>
    </source>
</evidence>
<comment type="subcellular location">
    <subcellularLocation>
        <location evidence="2">Plastid</location>
    </subcellularLocation>
</comment>
<dbReference type="Proteomes" id="UP001396334">
    <property type="component" value="Unassembled WGS sequence"/>
</dbReference>